<dbReference type="RefSeq" id="XP_007167073.1">
    <property type="nucleotide sequence ID" value="XM_007167011.2"/>
</dbReference>
<reference evidence="3 4" key="1">
    <citation type="submission" date="2025-05" db="UniProtKB">
        <authorList>
            <consortium name="RefSeq"/>
        </authorList>
    </citation>
    <scope>IDENTIFICATION</scope>
</reference>
<feature type="compositionally biased region" description="Polar residues" evidence="1">
    <location>
        <begin position="115"/>
        <end position="139"/>
    </location>
</feature>
<evidence type="ECO:0000313" key="3">
    <source>
        <dbReference type="RefSeq" id="XP_007167073.1"/>
    </source>
</evidence>
<dbReference type="Proteomes" id="UP001652580">
    <property type="component" value="Chromosome 4"/>
</dbReference>
<gene>
    <name evidence="3 4" type="primary">LOC103008868</name>
</gene>
<dbReference type="AlphaFoldDB" id="A0A383YW03"/>
<accession>A0A383YW03</accession>
<dbReference type="KEGG" id="bacu:103008868"/>
<evidence type="ECO:0000313" key="4">
    <source>
        <dbReference type="RefSeq" id="XP_057401386.1"/>
    </source>
</evidence>
<proteinExistence type="predicted"/>
<protein>
    <submittedName>
        <fullName evidence="3 4">Uncharacterized protein LOC103008868 isoform X1</fullName>
    </submittedName>
</protein>
<feature type="region of interest" description="Disordered" evidence="1">
    <location>
        <begin position="100"/>
        <end position="154"/>
    </location>
</feature>
<sequence>MPRSLKWIPQNHKLLYLLPWGGFLEVELMRQGISAFQRLGTGCQIVYQKGGSSASGHHHDFKLHQVFKIVESNPYRRSNPEYPSHFGRTLRGRAQTRILEQKQRPWHHPGRKTEGSSSHRTSEGSASPTKATRCSQASAKASAHPQRKWRNQPRKLMSAKHLKRLSSESHGKVKGCATDFTIRKLRHREVAQLAQGHTASKRQLNESSVRAGVLSVLSLTLSPASETVPGPWLEPCHSPDKRWNLYVSPWTSMALDQ</sequence>
<feature type="compositionally biased region" description="Basic residues" evidence="1">
    <location>
        <begin position="145"/>
        <end position="154"/>
    </location>
</feature>
<evidence type="ECO:0000256" key="1">
    <source>
        <dbReference type="SAM" id="MobiDB-lite"/>
    </source>
</evidence>
<keyword evidence="2" id="KW-1185">Reference proteome</keyword>
<name>A0A383YW03_BALAC</name>
<dbReference type="GeneID" id="103008868"/>
<dbReference type="RefSeq" id="XP_057401386.1">
    <property type="nucleotide sequence ID" value="XM_057545403.1"/>
</dbReference>
<organism evidence="2 3">
    <name type="scientific">Balaenoptera acutorostrata</name>
    <name type="common">Common minke whale</name>
    <name type="synonym">Balaena rostrata</name>
    <dbReference type="NCBI Taxonomy" id="9767"/>
    <lineage>
        <taxon>Eukaryota</taxon>
        <taxon>Metazoa</taxon>
        <taxon>Chordata</taxon>
        <taxon>Craniata</taxon>
        <taxon>Vertebrata</taxon>
        <taxon>Euteleostomi</taxon>
        <taxon>Mammalia</taxon>
        <taxon>Eutheria</taxon>
        <taxon>Laurasiatheria</taxon>
        <taxon>Artiodactyla</taxon>
        <taxon>Whippomorpha</taxon>
        <taxon>Cetacea</taxon>
        <taxon>Mysticeti</taxon>
        <taxon>Balaenopteridae</taxon>
        <taxon>Balaenoptera</taxon>
    </lineage>
</organism>
<dbReference type="InParanoid" id="A0A383YW03"/>
<evidence type="ECO:0000313" key="2">
    <source>
        <dbReference type="Proteomes" id="UP001652580"/>
    </source>
</evidence>